<evidence type="ECO:0000313" key="3">
    <source>
        <dbReference type="Proteomes" id="UP000249620"/>
    </source>
</evidence>
<keyword evidence="3" id="KW-1185">Reference proteome</keyword>
<reference evidence="2 3" key="1">
    <citation type="submission" date="2018-06" db="EMBL/GenBank/DDBJ databases">
        <title>Genomic Encyclopedia of Type Strains, Phase III (KMG-III): the genomes of soil and plant-associated and newly described type strains.</title>
        <authorList>
            <person name="Whitman W."/>
        </authorList>
    </citation>
    <scope>NUCLEOTIDE SEQUENCE [LARGE SCALE GENOMIC DNA]</scope>
    <source>
        <strain evidence="2 3">CGMCC 1.12398</strain>
    </source>
</reference>
<keyword evidence="1" id="KW-0472">Membrane</keyword>
<comment type="caution">
    <text evidence="2">The sequence shown here is derived from an EMBL/GenBank/DDBJ whole genome shotgun (WGS) entry which is preliminary data.</text>
</comment>
<sequence length="173" mass="20882">MKKIFYPKLIFPLIKLIFILFFVSMLLFFVKNLIENISLKFDFWILLGSLVFLSFVGLVIFHLTYFLSFYFKFLVISDTEISIFELNKLKMTNFMLKDIEAYSKSEVYFGRNMWKSKSIVIYFKNGMKSEIVNAFVTNLTDLEKELKKNRIKSFGFESYQTGWFYREYKFEKK</sequence>
<dbReference type="EMBL" id="QLMI01000021">
    <property type="protein sequence ID" value="RAK19070.1"/>
    <property type="molecule type" value="Genomic_DNA"/>
</dbReference>
<dbReference type="Proteomes" id="UP000249620">
    <property type="component" value="Unassembled WGS sequence"/>
</dbReference>
<evidence type="ECO:0000256" key="1">
    <source>
        <dbReference type="SAM" id="Phobius"/>
    </source>
</evidence>
<organism evidence="2 3">
    <name type="scientific">Flavobacterium aquaticum</name>
    <dbReference type="NCBI Taxonomy" id="1236486"/>
    <lineage>
        <taxon>Bacteria</taxon>
        <taxon>Pseudomonadati</taxon>
        <taxon>Bacteroidota</taxon>
        <taxon>Flavobacteriia</taxon>
        <taxon>Flavobacteriales</taxon>
        <taxon>Flavobacteriaceae</taxon>
        <taxon>Flavobacterium</taxon>
    </lineage>
</organism>
<evidence type="ECO:0000313" key="2">
    <source>
        <dbReference type="EMBL" id="RAK19070.1"/>
    </source>
</evidence>
<accession>A0A327YDG8</accession>
<dbReference type="AlphaFoldDB" id="A0A327YDG8"/>
<feature type="transmembrane region" description="Helical" evidence="1">
    <location>
        <begin position="43"/>
        <end position="67"/>
    </location>
</feature>
<feature type="transmembrane region" description="Helical" evidence="1">
    <location>
        <begin position="12"/>
        <end position="31"/>
    </location>
</feature>
<proteinExistence type="predicted"/>
<gene>
    <name evidence="2" type="ORF">B0I03_1211</name>
</gene>
<protein>
    <recommendedName>
        <fullName evidence="4">PH (Pleckstrin Homology) domain-containing protein</fullName>
    </recommendedName>
</protein>
<keyword evidence="1" id="KW-0812">Transmembrane</keyword>
<name>A0A327YDG8_9FLAO</name>
<keyword evidence="1" id="KW-1133">Transmembrane helix</keyword>
<dbReference type="RefSeq" id="WP_146603307.1">
    <property type="nucleotide sequence ID" value="NZ_QLMI01000021.1"/>
</dbReference>
<dbReference type="OrthoDB" id="1376339at2"/>
<evidence type="ECO:0008006" key="4">
    <source>
        <dbReference type="Google" id="ProtNLM"/>
    </source>
</evidence>